<dbReference type="AlphaFoldDB" id="A0A1F8AVR0"/>
<dbReference type="EMBL" id="MGGW01000004">
    <property type="protein sequence ID" value="OGM55325.1"/>
    <property type="molecule type" value="Genomic_DNA"/>
</dbReference>
<evidence type="ECO:0000313" key="1">
    <source>
        <dbReference type="EMBL" id="OGM55325.1"/>
    </source>
</evidence>
<accession>A0A1F8AVR0</accession>
<gene>
    <name evidence="1" type="ORF">A3E44_03525</name>
</gene>
<proteinExistence type="predicted"/>
<sequence>MLRATLKKFLPIFGLALVLPFMLTLISKPDTLTFLTRAENELKLNVWLTPSRIIASTTQPVEVDLMASFESEVTPLNYLKVDLPVVGGVIFRPDFFVYEKPFRGTVKIGTLNLSPLAAGNYEITIPVENVVLTVGGKVDVKTGSLNLVVK</sequence>
<organism evidence="1 2">
    <name type="scientific">Candidatus Woesebacteria bacterium RIFCSPHIGHO2_12_FULL_41_24</name>
    <dbReference type="NCBI Taxonomy" id="1802510"/>
    <lineage>
        <taxon>Bacteria</taxon>
        <taxon>Candidatus Woeseibacteriota</taxon>
    </lineage>
</organism>
<dbReference type="Proteomes" id="UP000178603">
    <property type="component" value="Unassembled WGS sequence"/>
</dbReference>
<evidence type="ECO:0000313" key="2">
    <source>
        <dbReference type="Proteomes" id="UP000178603"/>
    </source>
</evidence>
<protein>
    <submittedName>
        <fullName evidence="1">Uncharacterized protein</fullName>
    </submittedName>
</protein>
<name>A0A1F8AVR0_9BACT</name>
<comment type="caution">
    <text evidence="1">The sequence shown here is derived from an EMBL/GenBank/DDBJ whole genome shotgun (WGS) entry which is preliminary data.</text>
</comment>
<reference evidence="1 2" key="1">
    <citation type="journal article" date="2016" name="Nat. Commun.">
        <title>Thousands of microbial genomes shed light on interconnected biogeochemical processes in an aquifer system.</title>
        <authorList>
            <person name="Anantharaman K."/>
            <person name="Brown C.T."/>
            <person name="Hug L.A."/>
            <person name="Sharon I."/>
            <person name="Castelle C.J."/>
            <person name="Probst A.J."/>
            <person name="Thomas B.C."/>
            <person name="Singh A."/>
            <person name="Wilkins M.J."/>
            <person name="Karaoz U."/>
            <person name="Brodie E.L."/>
            <person name="Williams K.H."/>
            <person name="Hubbard S.S."/>
            <person name="Banfield J.F."/>
        </authorList>
    </citation>
    <scope>NUCLEOTIDE SEQUENCE [LARGE SCALE GENOMIC DNA]</scope>
</reference>